<dbReference type="SUPFAM" id="SSF51735">
    <property type="entry name" value="NAD(P)-binding Rossmann-fold domains"/>
    <property type="match status" value="1"/>
</dbReference>
<dbReference type="InterPro" id="IPR020904">
    <property type="entry name" value="Sc_DH/Rdtase_CS"/>
</dbReference>
<dbReference type="PRINTS" id="PR00080">
    <property type="entry name" value="SDRFAMILY"/>
</dbReference>
<dbReference type="OrthoDB" id="9796652at2"/>
<dbReference type="Gene3D" id="3.40.50.720">
    <property type="entry name" value="NAD(P)-binding Rossmann-like Domain"/>
    <property type="match status" value="1"/>
</dbReference>
<dbReference type="Pfam" id="PF13561">
    <property type="entry name" value="adh_short_C2"/>
    <property type="match status" value="1"/>
</dbReference>
<sequence length="234" mass="24361">MKKTVIVTGGTSGIGAGVAEVLNEAGYHVIAATVSQDEIDRFSGAPEIETCLMDVTNGASVDALFGRLECLAGMVNCAGILVRGREYDIDVFQKVLDVNLTGTMRCCLAAQPLLAKSGGAIVNTASMLSTFGGPMVPAYSASKGGVAQLTKALAGKWAVDGIRVNAIAPGWIETEMTQGLRDAPEREAGILGRTPMNRWGKTSEVGALVKWLLSDEASFVTGAVYPVDGGYLAM</sequence>
<dbReference type="InterPro" id="IPR036291">
    <property type="entry name" value="NAD(P)-bd_dom_sf"/>
</dbReference>
<dbReference type="EMBL" id="FXYH01000004">
    <property type="protein sequence ID" value="SMX38514.1"/>
    <property type="molecule type" value="Genomic_DNA"/>
</dbReference>
<evidence type="ECO:0000313" key="3">
    <source>
        <dbReference type="Proteomes" id="UP000220836"/>
    </source>
</evidence>
<keyword evidence="3" id="KW-1185">Reference proteome</keyword>
<dbReference type="AlphaFoldDB" id="A0A238K7T9"/>
<dbReference type="PANTHER" id="PTHR42760:SF40">
    <property type="entry name" value="3-OXOACYL-[ACYL-CARRIER-PROTEIN] REDUCTASE, CHLOROPLASTIC"/>
    <property type="match status" value="1"/>
</dbReference>
<evidence type="ECO:0000313" key="2">
    <source>
        <dbReference type="EMBL" id="SMX38514.1"/>
    </source>
</evidence>
<dbReference type="PROSITE" id="PS00061">
    <property type="entry name" value="ADH_SHORT"/>
    <property type="match status" value="1"/>
</dbReference>
<gene>
    <name evidence="2" type="primary">kduD_2</name>
    <name evidence="2" type="ORF">PEV8663_01378</name>
</gene>
<dbReference type="GO" id="GO:0047001">
    <property type="term" value="F:2-dehydro-3-deoxy-D-gluconate 5-dehydrogenase activity"/>
    <property type="evidence" value="ECO:0007669"/>
    <property type="project" value="UniProtKB-EC"/>
</dbReference>
<dbReference type="RefSeq" id="WP_097803903.1">
    <property type="nucleotide sequence ID" value="NZ_FXYH01000004.1"/>
</dbReference>
<keyword evidence="2" id="KW-0560">Oxidoreductase</keyword>
<dbReference type="PANTHER" id="PTHR42760">
    <property type="entry name" value="SHORT-CHAIN DEHYDROGENASES/REDUCTASES FAMILY MEMBER"/>
    <property type="match status" value="1"/>
</dbReference>
<comment type="similarity">
    <text evidence="1">Belongs to the short-chain dehydrogenases/reductases (SDR) family.</text>
</comment>
<organism evidence="2 3">
    <name type="scientific">Pelagimonas varians</name>
    <dbReference type="NCBI Taxonomy" id="696760"/>
    <lineage>
        <taxon>Bacteria</taxon>
        <taxon>Pseudomonadati</taxon>
        <taxon>Pseudomonadota</taxon>
        <taxon>Alphaproteobacteria</taxon>
        <taxon>Rhodobacterales</taxon>
        <taxon>Roseobacteraceae</taxon>
        <taxon>Pelagimonas</taxon>
    </lineage>
</organism>
<evidence type="ECO:0000256" key="1">
    <source>
        <dbReference type="ARBA" id="ARBA00006484"/>
    </source>
</evidence>
<dbReference type="FunFam" id="3.40.50.720:FF:000084">
    <property type="entry name" value="Short-chain dehydrogenase reductase"/>
    <property type="match status" value="1"/>
</dbReference>
<dbReference type="InterPro" id="IPR002347">
    <property type="entry name" value="SDR_fam"/>
</dbReference>
<proteinExistence type="inferred from homology"/>
<dbReference type="Proteomes" id="UP000220836">
    <property type="component" value="Unassembled WGS sequence"/>
</dbReference>
<protein>
    <submittedName>
        <fullName evidence="2">2-dehydro-3-deoxy-D-gluconate 5-dehydrogenase</fullName>
        <ecNumber evidence="2">1.1.1.127</ecNumber>
    </submittedName>
</protein>
<dbReference type="GO" id="GO:0030497">
    <property type="term" value="P:fatty acid elongation"/>
    <property type="evidence" value="ECO:0007669"/>
    <property type="project" value="TreeGrafter"/>
</dbReference>
<reference evidence="2 3" key="1">
    <citation type="submission" date="2017-05" db="EMBL/GenBank/DDBJ databases">
        <authorList>
            <person name="Song R."/>
            <person name="Chenine A.L."/>
            <person name="Ruprecht R.M."/>
        </authorList>
    </citation>
    <scope>NUCLEOTIDE SEQUENCE [LARGE SCALE GENOMIC DNA]</scope>
    <source>
        <strain evidence="2 3">CECT 8663</strain>
    </source>
</reference>
<name>A0A238K7T9_9RHOB</name>
<accession>A0A238K7T9</accession>
<dbReference type="PRINTS" id="PR00081">
    <property type="entry name" value="GDHRDH"/>
</dbReference>
<dbReference type="EC" id="1.1.1.127" evidence="2"/>